<keyword evidence="2" id="KW-1185">Reference proteome</keyword>
<dbReference type="InterPro" id="IPR018661">
    <property type="entry name" value="DUF2093"/>
</dbReference>
<reference evidence="1" key="1">
    <citation type="journal article" date="2014" name="Int. J. Syst. Evol. Microbiol.">
        <title>Complete genome sequence of Corynebacterium casei LMG S-19264T (=DSM 44701T), isolated from a smear-ripened cheese.</title>
        <authorList>
            <consortium name="US DOE Joint Genome Institute (JGI-PGF)"/>
            <person name="Walter F."/>
            <person name="Albersmeier A."/>
            <person name="Kalinowski J."/>
            <person name="Ruckert C."/>
        </authorList>
    </citation>
    <scope>NUCLEOTIDE SEQUENCE</scope>
    <source>
        <strain evidence="1">KCTC 32296</strain>
    </source>
</reference>
<dbReference type="Proteomes" id="UP000662572">
    <property type="component" value="Unassembled WGS sequence"/>
</dbReference>
<accession>A0A918UYG6</accession>
<dbReference type="Pfam" id="PF09866">
    <property type="entry name" value="DUF2093"/>
    <property type="match status" value="1"/>
</dbReference>
<gene>
    <name evidence="1" type="ORF">GCM10011273_31240</name>
</gene>
<proteinExistence type="predicted"/>
<comment type="caution">
    <text evidence="1">The sequence shown here is derived from an EMBL/GenBank/DDBJ whole genome shotgun (WGS) entry which is preliminary data.</text>
</comment>
<dbReference type="EMBL" id="BMZB01000005">
    <property type="protein sequence ID" value="GGZ42220.1"/>
    <property type="molecule type" value="Genomic_DNA"/>
</dbReference>
<dbReference type="AlphaFoldDB" id="A0A918UYG6"/>
<evidence type="ECO:0000313" key="1">
    <source>
        <dbReference type="EMBL" id="GGZ42220.1"/>
    </source>
</evidence>
<organism evidence="1 2">
    <name type="scientific">Asticcacaulis endophyticus</name>
    <dbReference type="NCBI Taxonomy" id="1395890"/>
    <lineage>
        <taxon>Bacteria</taxon>
        <taxon>Pseudomonadati</taxon>
        <taxon>Pseudomonadota</taxon>
        <taxon>Alphaproteobacteria</taxon>
        <taxon>Caulobacterales</taxon>
        <taxon>Caulobacteraceae</taxon>
        <taxon>Asticcacaulis</taxon>
    </lineage>
</organism>
<protein>
    <recommendedName>
        <fullName evidence="3">DUF2093 domain-containing protein</fullName>
    </recommendedName>
</protein>
<name>A0A918UYG6_9CAUL</name>
<evidence type="ECO:0008006" key="3">
    <source>
        <dbReference type="Google" id="ProtNLM"/>
    </source>
</evidence>
<sequence>MHTPSPLPDQAVLHYGDGEYVVMKPGKFVICAVSGKHIPLEALRYWNPTAQEAYAGPEEATARWKAQNQR</sequence>
<reference evidence="1" key="2">
    <citation type="submission" date="2020-09" db="EMBL/GenBank/DDBJ databases">
        <authorList>
            <person name="Sun Q."/>
            <person name="Kim S."/>
        </authorList>
    </citation>
    <scope>NUCLEOTIDE SEQUENCE</scope>
    <source>
        <strain evidence="1">KCTC 32296</strain>
    </source>
</reference>
<evidence type="ECO:0000313" key="2">
    <source>
        <dbReference type="Proteomes" id="UP000662572"/>
    </source>
</evidence>